<reference evidence="4 5" key="1">
    <citation type="submission" date="2023-10" db="EMBL/GenBank/DDBJ databases">
        <title>Chromosome-scale genome assembly provides insights into flower coloration mechanisms of Canna indica.</title>
        <authorList>
            <person name="Li C."/>
        </authorList>
    </citation>
    <scope>NUCLEOTIDE SEQUENCE [LARGE SCALE GENOMIC DNA]</scope>
    <source>
        <tissue evidence="4">Flower</tissue>
    </source>
</reference>
<keyword evidence="5" id="KW-1185">Reference proteome</keyword>
<dbReference type="InterPro" id="IPR023213">
    <property type="entry name" value="CAT-like_dom_sf"/>
</dbReference>
<gene>
    <name evidence="4" type="ORF">Cni_G16328</name>
</gene>
<dbReference type="PANTHER" id="PTHR31642:SF11">
    <property type="entry name" value="SHIKIMATE O-HYDROXYCINNAMOYLTRANSFERASE"/>
    <property type="match status" value="1"/>
</dbReference>
<dbReference type="GO" id="GO:0016747">
    <property type="term" value="F:acyltransferase activity, transferring groups other than amino-acyl groups"/>
    <property type="evidence" value="ECO:0007669"/>
    <property type="project" value="TreeGrafter"/>
</dbReference>
<dbReference type="InterPro" id="IPR050317">
    <property type="entry name" value="Plant_Fungal_Acyltransferase"/>
</dbReference>
<dbReference type="Pfam" id="PF02458">
    <property type="entry name" value="Transferase"/>
    <property type="match status" value="1"/>
</dbReference>
<dbReference type="PANTHER" id="PTHR31642">
    <property type="entry name" value="TRICHOTHECENE 3-O-ACETYLTRANSFERASE"/>
    <property type="match status" value="1"/>
</dbReference>
<evidence type="ECO:0000256" key="2">
    <source>
        <dbReference type="ARBA" id="ARBA00022679"/>
    </source>
</evidence>
<sequence length="133" mass="14584">MRLRPGGGGFGARRLSLPPVFIFFKGATIYFYSPFATGGNDHSDFFSAEVLKVGMHKALVPFYLSAGRLGMDENGRTEIKCNGKGVLFVEDKSDDLSIDKLGEFVATSSEHRRLLIPTMDPDEGDDIVPLILL</sequence>
<keyword evidence="3" id="KW-0012">Acyltransferase</keyword>
<organism evidence="4 5">
    <name type="scientific">Canna indica</name>
    <name type="common">Indian-shot</name>
    <dbReference type="NCBI Taxonomy" id="4628"/>
    <lineage>
        <taxon>Eukaryota</taxon>
        <taxon>Viridiplantae</taxon>
        <taxon>Streptophyta</taxon>
        <taxon>Embryophyta</taxon>
        <taxon>Tracheophyta</taxon>
        <taxon>Spermatophyta</taxon>
        <taxon>Magnoliopsida</taxon>
        <taxon>Liliopsida</taxon>
        <taxon>Zingiberales</taxon>
        <taxon>Cannaceae</taxon>
        <taxon>Canna</taxon>
    </lineage>
</organism>
<dbReference type="Proteomes" id="UP001327560">
    <property type="component" value="Chromosome 5"/>
</dbReference>
<dbReference type="EMBL" id="CP136894">
    <property type="protein sequence ID" value="WOL07584.1"/>
    <property type="molecule type" value="Genomic_DNA"/>
</dbReference>
<dbReference type="Gene3D" id="3.30.559.10">
    <property type="entry name" value="Chloramphenicol acetyltransferase-like domain"/>
    <property type="match status" value="1"/>
</dbReference>
<evidence type="ECO:0000313" key="4">
    <source>
        <dbReference type="EMBL" id="WOL07584.1"/>
    </source>
</evidence>
<evidence type="ECO:0000256" key="1">
    <source>
        <dbReference type="ARBA" id="ARBA00009861"/>
    </source>
</evidence>
<comment type="similarity">
    <text evidence="1">Belongs to the plant acyltransferase family.</text>
</comment>
<dbReference type="AlphaFoldDB" id="A0AAQ3KEW0"/>
<accession>A0AAQ3KEW0</accession>
<keyword evidence="2" id="KW-0808">Transferase</keyword>
<evidence type="ECO:0000313" key="5">
    <source>
        <dbReference type="Proteomes" id="UP001327560"/>
    </source>
</evidence>
<name>A0AAQ3KEW0_9LILI</name>
<evidence type="ECO:0000256" key="3">
    <source>
        <dbReference type="ARBA" id="ARBA00023315"/>
    </source>
</evidence>
<proteinExistence type="inferred from homology"/>
<protein>
    <submittedName>
        <fullName evidence="4">Uncharacterized protein</fullName>
    </submittedName>
</protein>